<feature type="domain" description="NADAR" evidence="2">
    <location>
        <begin position="215"/>
        <end position="349"/>
    </location>
</feature>
<feature type="compositionally biased region" description="Low complexity" evidence="1">
    <location>
        <begin position="360"/>
        <end position="378"/>
    </location>
</feature>
<sequence length="513" mass="57013">MFRYISSFLPGLWSSDSRQSFPKDNLCERCGRRPKFYNVRTRTYERYCDKSCARRAVTPSAQEAAVSSGSPSDEARALGETSDLCEICGRRPKFRDVDGSTYPYCGRSCGRAGDRRRTSLPETATANCHAVSSSTSNLCEVIYSVCHQRPKYVESNGFVHPYCGRGCANLRNAQTGSQSPQHGSPIAAAVQQPGVRPPNAQPPSVQPPSTQPVLFYHRDNPHFGFTNFSNHPIEYHGAIYPTSEHLFQAFKVCTIFYGRPDIAECIRTCETSRQAFDLAHRYQSDVRADWRRVNIAKMDKVLRLKFEQYPNLRQELLNTGDARLVEASAADAFWGFGADGQGQNELGKAYVPPSSKSVSSSHIHALSSSHPNSSSQCSPRHIVADRPSVLRSIGVFRVCDDQAVVERAFTTCFPHPNTPLAFPANNLGEPAAPPRSSEFGWPGHLDEAPEKRRPEDAPRIEEAQDEKPVHARYMMRAQVQSGSVPRHEKAEATRSQSRARLFVYDTGCSAFVG</sequence>
<proteinExistence type="predicted"/>
<gene>
    <name evidence="3" type="ORF">EVG20_g3798</name>
</gene>
<organism evidence="3 4">
    <name type="scientific">Dentipellis fragilis</name>
    <dbReference type="NCBI Taxonomy" id="205917"/>
    <lineage>
        <taxon>Eukaryota</taxon>
        <taxon>Fungi</taxon>
        <taxon>Dikarya</taxon>
        <taxon>Basidiomycota</taxon>
        <taxon>Agaricomycotina</taxon>
        <taxon>Agaricomycetes</taxon>
        <taxon>Russulales</taxon>
        <taxon>Hericiaceae</taxon>
        <taxon>Dentipellis</taxon>
    </lineage>
</organism>
<evidence type="ECO:0000259" key="2">
    <source>
        <dbReference type="Pfam" id="PF08719"/>
    </source>
</evidence>
<evidence type="ECO:0000313" key="4">
    <source>
        <dbReference type="Proteomes" id="UP000298327"/>
    </source>
</evidence>
<name>A0A4Y9YZZ3_9AGAM</name>
<dbReference type="Proteomes" id="UP000298327">
    <property type="component" value="Unassembled WGS sequence"/>
</dbReference>
<dbReference type="STRING" id="205917.A0A4Y9YZZ3"/>
<dbReference type="EMBL" id="SEOQ01000180">
    <property type="protein sequence ID" value="TFY67842.1"/>
    <property type="molecule type" value="Genomic_DNA"/>
</dbReference>
<dbReference type="Gene3D" id="1.10.357.40">
    <property type="entry name" value="YbiA-like"/>
    <property type="match status" value="1"/>
</dbReference>
<dbReference type="Pfam" id="PF08719">
    <property type="entry name" value="NADAR"/>
    <property type="match status" value="1"/>
</dbReference>
<evidence type="ECO:0000256" key="1">
    <source>
        <dbReference type="SAM" id="MobiDB-lite"/>
    </source>
</evidence>
<dbReference type="SUPFAM" id="SSF143990">
    <property type="entry name" value="YbiA-like"/>
    <property type="match status" value="1"/>
</dbReference>
<feature type="compositionally biased region" description="Basic and acidic residues" evidence="1">
    <location>
        <begin position="444"/>
        <end position="465"/>
    </location>
</feature>
<dbReference type="NCBIfam" id="TIGR02464">
    <property type="entry name" value="ribofla_fusion"/>
    <property type="match status" value="1"/>
</dbReference>
<accession>A0A4Y9YZZ3</accession>
<feature type="region of interest" description="Disordered" evidence="1">
    <location>
        <begin position="360"/>
        <end position="380"/>
    </location>
</feature>
<dbReference type="AlphaFoldDB" id="A0A4Y9YZZ3"/>
<evidence type="ECO:0000313" key="3">
    <source>
        <dbReference type="EMBL" id="TFY67842.1"/>
    </source>
</evidence>
<feature type="region of interest" description="Disordered" evidence="1">
    <location>
        <begin position="428"/>
        <end position="465"/>
    </location>
</feature>
<keyword evidence="4" id="KW-1185">Reference proteome</keyword>
<dbReference type="CDD" id="cd15457">
    <property type="entry name" value="NADAR"/>
    <property type="match status" value="1"/>
</dbReference>
<dbReference type="OrthoDB" id="206452at2759"/>
<comment type="caution">
    <text evidence="3">The sequence shown here is derived from an EMBL/GenBank/DDBJ whole genome shotgun (WGS) entry which is preliminary data.</text>
</comment>
<protein>
    <recommendedName>
        <fullName evidence="2">NADAR domain-containing protein</fullName>
    </recommendedName>
</protein>
<dbReference type="InterPro" id="IPR037238">
    <property type="entry name" value="YbiA-like_sf"/>
</dbReference>
<dbReference type="InterPro" id="IPR012816">
    <property type="entry name" value="NADAR"/>
</dbReference>
<reference evidence="3 4" key="1">
    <citation type="submission" date="2019-02" db="EMBL/GenBank/DDBJ databases">
        <title>Genome sequencing of the rare red list fungi Dentipellis fragilis.</title>
        <authorList>
            <person name="Buettner E."/>
            <person name="Kellner H."/>
        </authorList>
    </citation>
    <scope>NUCLEOTIDE SEQUENCE [LARGE SCALE GENOMIC DNA]</scope>
    <source>
        <strain evidence="3 4">DSM 105465</strain>
    </source>
</reference>